<dbReference type="EnsemblMetazoa" id="CJA10422.1">
    <property type="protein sequence ID" value="CJA10422.1"/>
    <property type="gene ID" value="WBGene00129626"/>
</dbReference>
<feature type="region of interest" description="Disordered" evidence="1">
    <location>
        <begin position="1"/>
        <end position="174"/>
    </location>
</feature>
<evidence type="ECO:0000313" key="3">
    <source>
        <dbReference type="Proteomes" id="UP000005237"/>
    </source>
</evidence>
<reference evidence="2" key="2">
    <citation type="submission" date="2022-06" db="UniProtKB">
        <authorList>
            <consortium name="EnsemblMetazoa"/>
        </authorList>
    </citation>
    <scope>IDENTIFICATION</scope>
    <source>
        <strain evidence="2">DF5081</strain>
    </source>
</reference>
<evidence type="ECO:0000256" key="1">
    <source>
        <dbReference type="SAM" id="MobiDB-lite"/>
    </source>
</evidence>
<keyword evidence="3" id="KW-1185">Reference proteome</keyword>
<feature type="compositionally biased region" description="Polar residues" evidence="1">
    <location>
        <begin position="58"/>
        <end position="68"/>
    </location>
</feature>
<name>A0A8R1HT86_CAEJA</name>
<protein>
    <submittedName>
        <fullName evidence="2">Uncharacterized protein</fullName>
    </submittedName>
</protein>
<feature type="compositionally biased region" description="Polar residues" evidence="1">
    <location>
        <begin position="105"/>
        <end position="114"/>
    </location>
</feature>
<organism evidence="2 3">
    <name type="scientific">Caenorhabditis japonica</name>
    <dbReference type="NCBI Taxonomy" id="281687"/>
    <lineage>
        <taxon>Eukaryota</taxon>
        <taxon>Metazoa</taxon>
        <taxon>Ecdysozoa</taxon>
        <taxon>Nematoda</taxon>
        <taxon>Chromadorea</taxon>
        <taxon>Rhabditida</taxon>
        <taxon>Rhabditina</taxon>
        <taxon>Rhabditomorpha</taxon>
        <taxon>Rhabditoidea</taxon>
        <taxon>Rhabditidae</taxon>
        <taxon>Peloderinae</taxon>
        <taxon>Caenorhabditis</taxon>
    </lineage>
</organism>
<evidence type="ECO:0000313" key="2">
    <source>
        <dbReference type="EnsemblMetazoa" id="CJA10422.1"/>
    </source>
</evidence>
<sequence length="174" mass="19163">MYQPYAQQPSPPLGGGVAPMMPAQQQYMQQVPQQPQFQQQQQFQPQNVPQQAQFQPQMSHMPSYQTVLPASVTPGWNDPPATLPTTAGSANRLSNMRRRPVDPSITGSGPSSYNAYGAQQAPSTYPAGANPYGNSTQYPGQQQPQQQAQYQAYGNPQQQSQQQQQYPGSQQYGM</sequence>
<dbReference type="Proteomes" id="UP000005237">
    <property type="component" value="Unassembled WGS sequence"/>
</dbReference>
<reference evidence="3" key="1">
    <citation type="submission" date="2010-08" db="EMBL/GenBank/DDBJ databases">
        <authorList>
            <consortium name="Caenorhabditis japonica Sequencing Consortium"/>
            <person name="Wilson R.K."/>
        </authorList>
    </citation>
    <scope>NUCLEOTIDE SEQUENCE [LARGE SCALE GENOMIC DNA]</scope>
    <source>
        <strain evidence="3">DF5081</strain>
    </source>
</reference>
<proteinExistence type="predicted"/>
<feature type="compositionally biased region" description="Polar residues" evidence="1">
    <location>
        <begin position="83"/>
        <end position="94"/>
    </location>
</feature>
<dbReference type="AlphaFoldDB" id="A0A8R1HT86"/>
<accession>A0A8R1HT86</accession>
<dbReference type="OMA" id="ERESYQT"/>
<feature type="compositionally biased region" description="Low complexity" evidence="1">
    <location>
        <begin position="137"/>
        <end position="174"/>
    </location>
</feature>
<feature type="compositionally biased region" description="Low complexity" evidence="1">
    <location>
        <begin position="18"/>
        <end position="57"/>
    </location>
</feature>